<dbReference type="NCBIfam" id="NF038027">
    <property type="entry name" value="TssQ_fam"/>
    <property type="match status" value="1"/>
</dbReference>
<dbReference type="PROSITE" id="PS51257">
    <property type="entry name" value="PROKAR_LIPOPROTEIN"/>
    <property type="match status" value="1"/>
</dbReference>
<dbReference type="EMBL" id="JACHKZ010000031">
    <property type="protein sequence ID" value="MBB6579514.1"/>
    <property type="molecule type" value="Genomic_DNA"/>
</dbReference>
<gene>
    <name evidence="3" type="ORF">HNP33_003627</name>
</gene>
<reference evidence="3 4" key="1">
    <citation type="submission" date="2020-08" db="EMBL/GenBank/DDBJ databases">
        <title>Functional genomics of gut bacteria from endangered species of beetles.</title>
        <authorList>
            <person name="Carlos-Shanley C."/>
        </authorList>
    </citation>
    <scope>NUCLEOTIDE SEQUENCE [LARGE SCALE GENOMIC DNA]</scope>
    <source>
        <strain evidence="3 4">S00124</strain>
    </source>
</reference>
<dbReference type="InterPro" id="IPR047780">
    <property type="entry name" value="TssQ-like"/>
</dbReference>
<accession>A0ABR6RK47</accession>
<feature type="signal peptide" evidence="2">
    <location>
        <begin position="1"/>
        <end position="21"/>
    </location>
</feature>
<sequence>MLIYRNLAPKLIFLGAAIALTACTTNEAKKDRDGKPAVTIAPVEPAPPKPAESRAAQITNEVDPSDLNLTAVERKFADGLTKYNDGNFAEAIKVFKDPGFDRAWPELRYRSMKYLAFSYCVNGNAMQCKKTFLDLLKLEPGFDLSSAERGHPLWGPVFQEAKAEAAKTAK</sequence>
<feature type="region of interest" description="Disordered" evidence="1">
    <location>
        <begin position="30"/>
        <end position="54"/>
    </location>
</feature>
<keyword evidence="4" id="KW-1185">Reference proteome</keyword>
<comment type="caution">
    <text evidence="3">The sequence shown here is derived from an EMBL/GenBank/DDBJ whole genome shotgun (WGS) entry which is preliminary data.</text>
</comment>
<evidence type="ECO:0000313" key="3">
    <source>
        <dbReference type="EMBL" id="MBB6579514.1"/>
    </source>
</evidence>
<protein>
    <recommendedName>
        <fullName evidence="5">TssQ family T6SS-associated lipoprotein</fullName>
    </recommendedName>
</protein>
<organism evidence="3 4">
    <name type="scientific">Comamonas odontotermitis</name>
    <dbReference type="NCBI Taxonomy" id="379895"/>
    <lineage>
        <taxon>Bacteria</taxon>
        <taxon>Pseudomonadati</taxon>
        <taxon>Pseudomonadota</taxon>
        <taxon>Betaproteobacteria</taxon>
        <taxon>Burkholderiales</taxon>
        <taxon>Comamonadaceae</taxon>
        <taxon>Comamonas</taxon>
    </lineage>
</organism>
<evidence type="ECO:0000313" key="4">
    <source>
        <dbReference type="Proteomes" id="UP000562492"/>
    </source>
</evidence>
<evidence type="ECO:0008006" key="5">
    <source>
        <dbReference type="Google" id="ProtNLM"/>
    </source>
</evidence>
<name>A0ABR6RK47_9BURK</name>
<keyword evidence="2" id="KW-0732">Signal</keyword>
<evidence type="ECO:0000256" key="1">
    <source>
        <dbReference type="SAM" id="MobiDB-lite"/>
    </source>
</evidence>
<proteinExistence type="predicted"/>
<dbReference type="RefSeq" id="WP_184710932.1">
    <property type="nucleotide sequence ID" value="NZ_JACHKZ010000031.1"/>
</dbReference>
<evidence type="ECO:0000256" key="2">
    <source>
        <dbReference type="SAM" id="SignalP"/>
    </source>
</evidence>
<dbReference type="Proteomes" id="UP000562492">
    <property type="component" value="Unassembled WGS sequence"/>
</dbReference>
<feature type="chain" id="PRO_5047170442" description="TssQ family T6SS-associated lipoprotein" evidence="2">
    <location>
        <begin position="22"/>
        <end position="170"/>
    </location>
</feature>